<feature type="compositionally biased region" description="Basic and acidic residues" evidence="1">
    <location>
        <begin position="118"/>
        <end position="127"/>
    </location>
</feature>
<accession>Q7XK75</accession>
<evidence type="ECO:0000259" key="2">
    <source>
        <dbReference type="PROSITE" id="PS50878"/>
    </source>
</evidence>
<protein>
    <submittedName>
        <fullName evidence="3">OSJNBa0028M15.12 protein</fullName>
    </submittedName>
</protein>
<feature type="compositionally biased region" description="Low complexity" evidence="1">
    <location>
        <begin position="232"/>
        <end position="241"/>
    </location>
</feature>
<dbReference type="SUPFAM" id="SSF56219">
    <property type="entry name" value="DNase I-like"/>
    <property type="match status" value="1"/>
</dbReference>
<dbReference type="SUPFAM" id="SSF56672">
    <property type="entry name" value="DNA/RNA polymerases"/>
    <property type="match status" value="1"/>
</dbReference>
<name>Q7XK75_ORYSJ</name>
<dbReference type="GO" id="GO:0003824">
    <property type="term" value="F:catalytic activity"/>
    <property type="evidence" value="ECO:0007669"/>
    <property type="project" value="InterPro"/>
</dbReference>
<feature type="compositionally biased region" description="Basic and acidic residues" evidence="1">
    <location>
        <begin position="174"/>
        <end position="189"/>
    </location>
</feature>
<proteinExistence type="predicted"/>
<dbReference type="Pfam" id="PF03372">
    <property type="entry name" value="Exo_endo_phos"/>
    <property type="match status" value="1"/>
</dbReference>
<feature type="compositionally biased region" description="Polar residues" evidence="1">
    <location>
        <begin position="103"/>
        <end position="115"/>
    </location>
</feature>
<dbReference type="EMBL" id="AL662961">
    <property type="protein sequence ID" value="CAE05820.1"/>
    <property type="molecule type" value="Genomic_DNA"/>
</dbReference>
<dbReference type="Pfam" id="PF00078">
    <property type="entry name" value="RVT_1"/>
    <property type="match status" value="1"/>
</dbReference>
<dbReference type="CDD" id="cd01650">
    <property type="entry name" value="RT_nLTR_like"/>
    <property type="match status" value="1"/>
</dbReference>
<dbReference type="InterPro" id="IPR005135">
    <property type="entry name" value="Endo/exonuclease/phosphatase"/>
</dbReference>
<dbReference type="InterPro" id="IPR000477">
    <property type="entry name" value="RT_dom"/>
</dbReference>
<dbReference type="Gene3D" id="3.60.10.10">
    <property type="entry name" value="Endonuclease/exonuclease/phosphatase"/>
    <property type="match status" value="1"/>
</dbReference>
<dbReference type="PANTHER" id="PTHR33170">
    <property type="entry name" value="DUF4283 DOMAIN-CONTAINING PROTEIN-RELATED"/>
    <property type="match status" value="1"/>
</dbReference>
<dbReference type="AlphaFoldDB" id="Q7XK75"/>
<reference evidence="4" key="1">
    <citation type="journal article" date="2005" name="Nature">
        <title>The map-based sequence of the rice genome.</title>
        <authorList>
            <consortium name="International rice genome sequencing project (IRGSP)"/>
            <person name="Matsumoto T."/>
            <person name="Wu J."/>
            <person name="Kanamori H."/>
            <person name="Katayose Y."/>
            <person name="Fujisawa M."/>
            <person name="Namiki N."/>
            <person name="Mizuno H."/>
            <person name="Yamamoto K."/>
            <person name="Antonio B.A."/>
            <person name="Baba T."/>
            <person name="Sakata K."/>
            <person name="Nagamura Y."/>
            <person name="Aoki H."/>
            <person name="Arikawa K."/>
            <person name="Arita K."/>
            <person name="Bito T."/>
            <person name="Chiden Y."/>
            <person name="Fujitsuka N."/>
            <person name="Fukunaka R."/>
            <person name="Hamada M."/>
            <person name="Harada C."/>
            <person name="Hayashi A."/>
            <person name="Hijishita S."/>
            <person name="Honda M."/>
            <person name="Hosokawa S."/>
            <person name="Ichikawa Y."/>
            <person name="Idonuma A."/>
            <person name="Iijima M."/>
            <person name="Ikeda M."/>
            <person name="Ikeno M."/>
            <person name="Ito K."/>
            <person name="Ito S."/>
            <person name="Ito T."/>
            <person name="Ito Y."/>
            <person name="Ito Y."/>
            <person name="Iwabuchi A."/>
            <person name="Kamiya K."/>
            <person name="Karasawa W."/>
            <person name="Kurita K."/>
            <person name="Katagiri S."/>
            <person name="Kikuta A."/>
            <person name="Kobayashi H."/>
            <person name="Kobayashi N."/>
            <person name="Machita K."/>
            <person name="Maehara T."/>
            <person name="Masukawa M."/>
            <person name="Mizubayashi T."/>
            <person name="Mukai Y."/>
            <person name="Nagasaki H."/>
            <person name="Nagata Y."/>
            <person name="Naito S."/>
            <person name="Nakashima M."/>
            <person name="Nakama Y."/>
            <person name="Nakamichi Y."/>
            <person name="Nakamura M."/>
            <person name="Meguro A."/>
            <person name="Negishi M."/>
            <person name="Ohta I."/>
            <person name="Ohta T."/>
            <person name="Okamoto M."/>
            <person name="Ono N."/>
            <person name="Saji S."/>
            <person name="Sakaguchi M."/>
            <person name="Sakai K."/>
            <person name="Shibata M."/>
            <person name="Shimokawa T."/>
            <person name="Song J."/>
            <person name="Takazaki Y."/>
            <person name="Terasawa K."/>
            <person name="Tsugane M."/>
            <person name="Tsuji K."/>
            <person name="Ueda S."/>
            <person name="Waki K."/>
            <person name="Yamagata H."/>
            <person name="Yamamoto M."/>
            <person name="Yamamoto S."/>
            <person name="Yamane H."/>
            <person name="Yoshiki S."/>
            <person name="Yoshihara R."/>
            <person name="Yukawa K."/>
            <person name="Zhong H."/>
            <person name="Yano M."/>
            <person name="Yuan Q."/>
            <person name="Ouyang S."/>
            <person name="Liu J."/>
            <person name="Jones K.M."/>
            <person name="Gansberger K."/>
            <person name="Moffat K."/>
            <person name="Hill J."/>
            <person name="Bera J."/>
            <person name="Fadrosh D."/>
            <person name="Jin S."/>
            <person name="Johri S."/>
            <person name="Kim M."/>
            <person name="Overton L."/>
            <person name="Reardon M."/>
            <person name="Tsitrin T."/>
            <person name="Vuong H."/>
            <person name="Weaver B."/>
            <person name="Ciecko A."/>
            <person name="Tallon L."/>
            <person name="Jackson J."/>
            <person name="Pai G."/>
            <person name="Aken S.V."/>
            <person name="Utterback T."/>
            <person name="Reidmuller S."/>
            <person name="Feldblyum T."/>
            <person name="Hsiao J."/>
            <person name="Zismann V."/>
            <person name="Iobst S."/>
            <person name="de Vazeille A.R."/>
            <person name="Buell C.R."/>
            <person name="Ying K."/>
            <person name="Li Y."/>
            <person name="Lu T."/>
            <person name="Huang Y."/>
            <person name="Zhao Q."/>
            <person name="Feng Q."/>
            <person name="Zhang L."/>
            <person name="Zhu J."/>
            <person name="Weng Q."/>
            <person name="Mu J."/>
            <person name="Lu Y."/>
            <person name="Fan D."/>
            <person name="Liu Y."/>
            <person name="Guan J."/>
            <person name="Zhang Y."/>
            <person name="Yu S."/>
            <person name="Liu X."/>
            <person name="Zhang Y."/>
            <person name="Hong G."/>
            <person name="Han B."/>
            <person name="Choisne N."/>
            <person name="Demange N."/>
            <person name="Orjeda G."/>
            <person name="Samain S."/>
            <person name="Cattolico L."/>
            <person name="Pelletier E."/>
            <person name="Couloux A."/>
            <person name="Segurens B."/>
            <person name="Wincker P."/>
            <person name="D'Hont A."/>
            <person name="Scarpelli C."/>
            <person name="Weissenbach J."/>
            <person name="Salanoubat M."/>
            <person name="Quetier F."/>
            <person name="Yu Y."/>
            <person name="Kim H.R."/>
            <person name="Rambo T."/>
            <person name="Currie J."/>
            <person name="Collura K."/>
            <person name="Luo M."/>
            <person name="Yang T."/>
            <person name="Ammiraju J.S.S."/>
            <person name="Engler F."/>
            <person name="Soderlund C."/>
            <person name="Wing R.A."/>
            <person name="Palmer L.E."/>
            <person name="de la Bastide M."/>
            <person name="Spiegel L."/>
            <person name="Nascimento L."/>
            <person name="Zutavern T."/>
            <person name="O'Shaughnessy A."/>
            <person name="Dike S."/>
            <person name="Dedhia N."/>
            <person name="Preston R."/>
            <person name="Balija V."/>
            <person name="McCombie W.R."/>
            <person name="Chow T."/>
            <person name="Chen H."/>
            <person name="Chung M."/>
            <person name="Chen C."/>
            <person name="Shaw J."/>
            <person name="Wu H."/>
            <person name="Hsiao K."/>
            <person name="Chao Y."/>
            <person name="Chu M."/>
            <person name="Cheng C."/>
            <person name="Hour A."/>
            <person name="Lee P."/>
            <person name="Lin S."/>
            <person name="Lin Y."/>
            <person name="Liou J."/>
            <person name="Liu S."/>
            <person name="Hsing Y."/>
            <person name="Raghuvanshi S."/>
            <person name="Mohanty A."/>
            <person name="Bharti A.K."/>
            <person name="Gaur A."/>
            <person name="Gupta V."/>
            <person name="Kumar D."/>
            <person name="Ravi V."/>
            <person name="Vij S."/>
            <person name="Kapur A."/>
            <person name="Khurana P."/>
            <person name="Khurana P."/>
            <person name="Khurana J.P."/>
            <person name="Tyagi A.K."/>
            <person name="Gaikwad K."/>
            <person name="Singh A."/>
            <person name="Dalal V."/>
            <person name="Srivastava S."/>
            <person name="Dixit A."/>
            <person name="Pal A.K."/>
            <person name="Ghazi I.A."/>
            <person name="Yadav M."/>
            <person name="Pandit A."/>
            <person name="Bhargava A."/>
            <person name="Sureshbabu K."/>
            <person name="Batra K."/>
            <person name="Sharma T.R."/>
            <person name="Mohapatra T."/>
            <person name="Singh N.K."/>
            <person name="Messing J."/>
            <person name="Nelson A.B."/>
            <person name="Fuks G."/>
            <person name="Kavchok S."/>
            <person name="Keizer G."/>
            <person name="Linton E."/>
            <person name="Llaca V."/>
            <person name="Song R."/>
            <person name="Tanyolac B."/>
            <person name="Young S."/>
            <person name="Ho-Il K."/>
            <person name="Hahn J.H."/>
            <person name="Sangsakoo G."/>
            <person name="Vanavichit A."/>
            <person name="de Mattos Luiz.A.T."/>
            <person name="Zimmer P.D."/>
            <person name="Malone G."/>
            <person name="Dellagostin O."/>
            <person name="de Oliveira A.C."/>
            <person name="Bevan M."/>
            <person name="Bancroft I."/>
            <person name="Minx P."/>
            <person name="Cordum H."/>
            <person name="Wilson R."/>
            <person name="Cheng Z."/>
            <person name="Jin W."/>
            <person name="Jiang J."/>
            <person name="Leong S.A."/>
            <person name="Iwama H."/>
            <person name="Gojobori T."/>
            <person name="Itoh T."/>
            <person name="Niimura Y."/>
            <person name="Fujii Y."/>
            <person name="Habara T."/>
            <person name="Sakai H."/>
            <person name="Sato Y."/>
            <person name="Wilson G."/>
            <person name="Kumar K."/>
            <person name="McCouch S."/>
            <person name="Juretic N."/>
            <person name="Hoen D."/>
            <person name="Wright S."/>
            <person name="Bruskiewich R."/>
            <person name="Bureau T."/>
            <person name="Miyao A."/>
            <person name="Hirochika H."/>
            <person name="Nishikawa T."/>
            <person name="Kadowaki K."/>
            <person name="Sugiura M."/>
            <person name="Burr B."/>
            <person name="Sasaki T."/>
        </authorList>
    </citation>
    <scope>NUCLEOTIDE SEQUENCE [LARGE SCALE GENOMIC DNA]</scope>
    <source>
        <strain evidence="4">cv. Nipponbare</strain>
    </source>
</reference>
<dbReference type="PANTHER" id="PTHR33170:SF8">
    <property type="entry name" value="OS07G0485366 PROTEIN"/>
    <property type="match status" value="1"/>
</dbReference>
<feature type="region of interest" description="Disordered" evidence="1">
    <location>
        <begin position="736"/>
        <end position="771"/>
    </location>
</feature>
<dbReference type="PROSITE" id="PS50878">
    <property type="entry name" value="RT_POL"/>
    <property type="match status" value="1"/>
</dbReference>
<reference evidence="4" key="2">
    <citation type="journal article" date="2008" name="Nucleic Acids Res.">
        <title>The rice annotation project database (RAP-DB): 2008 update.</title>
        <authorList>
            <consortium name="The rice annotation project (RAP)"/>
        </authorList>
    </citation>
    <scope>GENOME REANNOTATION</scope>
    <source>
        <strain evidence="4">cv. Nipponbare</strain>
    </source>
</reference>
<feature type="region of interest" description="Disordered" evidence="1">
    <location>
        <begin position="103"/>
        <end position="128"/>
    </location>
</feature>
<dbReference type="InterPro" id="IPR036691">
    <property type="entry name" value="Endo/exonu/phosph_ase_sf"/>
</dbReference>
<feature type="compositionally biased region" description="Basic and acidic residues" evidence="1">
    <location>
        <begin position="501"/>
        <end position="519"/>
    </location>
</feature>
<feature type="domain" description="Reverse transcriptase" evidence="2">
    <location>
        <begin position="984"/>
        <end position="1200"/>
    </location>
</feature>
<organism evidence="3 4">
    <name type="scientific">Oryza sativa subsp. japonica</name>
    <name type="common">Rice</name>
    <dbReference type="NCBI Taxonomy" id="39947"/>
    <lineage>
        <taxon>Eukaryota</taxon>
        <taxon>Viridiplantae</taxon>
        <taxon>Streptophyta</taxon>
        <taxon>Embryophyta</taxon>
        <taxon>Tracheophyta</taxon>
        <taxon>Spermatophyta</taxon>
        <taxon>Magnoliopsida</taxon>
        <taxon>Liliopsida</taxon>
        <taxon>Poales</taxon>
        <taxon>Poaceae</taxon>
        <taxon>BOP clade</taxon>
        <taxon>Oryzoideae</taxon>
        <taxon>Oryzeae</taxon>
        <taxon>Oryzinae</taxon>
        <taxon>Oryza</taxon>
        <taxon>Oryza sativa</taxon>
    </lineage>
</organism>
<gene>
    <name evidence="3" type="primary">OSJNBa0028M15.12</name>
</gene>
<dbReference type="Proteomes" id="UP000000763">
    <property type="component" value="Chromosome 4"/>
</dbReference>
<feature type="compositionally biased region" description="Basic and acidic residues" evidence="1">
    <location>
        <begin position="754"/>
        <end position="764"/>
    </location>
</feature>
<sequence>MENSDRLFSSDECLAQDASPLFSMNDGFEAFALDQEAVSFAPASPGELQEPTKFLVEELISDEKVNEDDACPSAIVQNFWSDVGFPSAASRWWESDASRMETARSTTKTLEQNVTDDPVSRPLEKPVNRRKGWAVRPWKGPLPRPRRSPPVILADFLPHVITVVGSSISPDFPETARSRGLRVDSEHRSVIPHLGPVGQRKFGGPRGRDRDQPRPGSIKAETQSQLNHRPHQGAGHQQPHQNPVIAVPAKAKKPRPPHCHRCKVSGHTMLECKADLDYFVCNKKNSHRAERCPVLKLPKPTGNLFGFGKTETGFLQIPDFDFKFDTPSPVPTALVSIGGGHLSADNVQGELARLVRADWKWEAIPHEQNSYLVTFPSAEELKRMDDVEFRLKNHGVSLSISDWKSSTDVTPAYQLDEVWVHITGVPHKWRHYLAFWALGCVVGVTQEVDMLTFRQKGIIRVRVALLSRADLPITTDLLFGTMGYPVTFALEEEGFEPAIPLHDDPMDHDDDGVGDKDDTNNGGDDQIAKCPKKSEASSSSQGQQPISDVSSMQLALTPFGSCRPPPSKLSVVDRKSDSINFGTAGSVARPEAIQANPTAAVHGAVGVDVKPLTGDSARAARPALSRDQVVRRDKSPVLEAMMDRVANVKQQPVQSAVLIAASATTRGAKQRVHTAAADVDQQSAQPAALVAASVAIESIKQPVQAATTTVRVARHQPSTEQLGAVAAGNIQMLSRAAASPPEGAQHVQGAISADSKRDQQPERRWSRRSNKEMALGVASADVDSLTKAISRKAEKNLEIPATAQVGISLGTTATAFDLSVNNLRHMHIDRSKVYPKKHNSTLSKEDFSHDEMDPFLTSDNEGDDYDNGLLTHLVKDISEVDLDENHLPTLLGGDFNILRRSTEKSNDRYSSRWPFLFNAVIDSFDLRVDLTGRQFTWANSLSSPTFEKLDRVLMSTEWESKYPLVSVHALDRGLSDHTPLLLDTGVQAFTGNTNLNFGVITLIPKVKEANRIQQYRPICLLNVSFKIFTKNATNRINSVVDRIVRPSQTAFMRGRNILDGLVVLHETIHELHRKKHSGIILKIDFEKAYDKVKWPFLLQTLRMKGFSPKWISWIESIISGGSVAIKVNDDVGRFFQTKKDLRQGDPLSPILFNLIADMLAIMIQRAQLAGQIDGIVPHLIDGGLSILQYADDTILFGNMI</sequence>
<evidence type="ECO:0000256" key="1">
    <source>
        <dbReference type="SAM" id="MobiDB-lite"/>
    </source>
</evidence>
<feature type="region of interest" description="Disordered" evidence="1">
    <location>
        <begin position="167"/>
        <end position="241"/>
    </location>
</feature>
<dbReference type="InterPro" id="IPR043502">
    <property type="entry name" value="DNA/RNA_pol_sf"/>
</dbReference>
<feature type="region of interest" description="Disordered" evidence="1">
    <location>
        <begin position="498"/>
        <end position="547"/>
    </location>
</feature>
<feature type="compositionally biased region" description="Polar residues" evidence="1">
    <location>
        <begin position="536"/>
        <end position="547"/>
    </location>
</feature>
<evidence type="ECO:0000313" key="3">
    <source>
        <dbReference type="EMBL" id="CAE05820.1"/>
    </source>
</evidence>
<evidence type="ECO:0000313" key="4">
    <source>
        <dbReference type="Proteomes" id="UP000000763"/>
    </source>
</evidence>